<proteinExistence type="inferred from homology"/>
<gene>
    <name evidence="2" type="ORF">QBC33DRAFT_476524</name>
</gene>
<protein>
    <submittedName>
        <fullName evidence="2">CoA-transferase family III domain-containing protein</fullName>
    </submittedName>
</protein>
<evidence type="ECO:0000313" key="3">
    <source>
        <dbReference type="Proteomes" id="UP001244011"/>
    </source>
</evidence>
<dbReference type="AlphaFoldDB" id="A0AAJ0BUX6"/>
<dbReference type="InterPro" id="IPR023606">
    <property type="entry name" value="CoA-Trfase_III_dom_1_sf"/>
</dbReference>
<sequence length="578" mass="64721">MQPNDETAGTPALEYSVPVQARQLLQDGIVRNPLVVPNIPKEAEEYLSRIQFEGSESPSLPINWRFAESVSALKGLEAIMVCALLKRKHGVDVGEVVINTDHAQLFFMSAFLWTIDPDGEKLSGMSPDDVEKVLKYFPSNNIHRHQATPYRAACTNIYKTKDDKYFHLHASMNPDPTLESIGLPPDMDADTPEAAMQPYIATISQLDSADMQRRADTARQAGTICWTADEFRRSPHGRANAQVGLFEIHAHDQHKQPACWWPSSPQTAPERPLAGLKVVDLTRVIAAPAITRGLAELGASVMRVTAGHLVDMSALHCDLNWGKWNCHLDLREEGDRERLRGLIGEADVVVSGYRPYVLDKWGFGEEDVLEMCKGRERGVVYVRENCYGWQGEWAGRSGWQQISDACCGVSMEYGRAMGNDEPVTPVFPNSDYCTGILGLAGIIQALLLRAEKGGSYTVDVALNYYSQWLVNSCGVYPEAVWNEVWGRYGKPVFRHYHAMGHTLPRFARMLQSQRKDVLFRDEFFEVRDCKNRGVKIRAVKPILKFPGGEVTLGYNVGTRPNGVDQPRWPEDLMTEVVT</sequence>
<dbReference type="EMBL" id="MU839017">
    <property type="protein sequence ID" value="KAK1764948.1"/>
    <property type="molecule type" value="Genomic_DNA"/>
</dbReference>
<dbReference type="GO" id="GO:0003824">
    <property type="term" value="F:catalytic activity"/>
    <property type="evidence" value="ECO:0007669"/>
    <property type="project" value="InterPro"/>
</dbReference>
<dbReference type="RefSeq" id="XP_060281161.1">
    <property type="nucleotide sequence ID" value="XM_060425260.1"/>
</dbReference>
<keyword evidence="3" id="KW-1185">Reference proteome</keyword>
<dbReference type="Gene3D" id="3.40.50.10540">
    <property type="entry name" value="Crotonobetainyl-coa:carnitine coa-transferase, domain 1"/>
    <property type="match status" value="1"/>
</dbReference>
<dbReference type="GeneID" id="85308447"/>
<comment type="caution">
    <text evidence="2">The sequence shown here is derived from an EMBL/GenBank/DDBJ whole genome shotgun (WGS) entry which is preliminary data.</text>
</comment>
<dbReference type="SUPFAM" id="SSF89796">
    <property type="entry name" value="CoA-transferase family III (CaiB/BaiF)"/>
    <property type="match status" value="2"/>
</dbReference>
<name>A0AAJ0BUX6_9PEZI</name>
<reference evidence="2" key="1">
    <citation type="submission" date="2023-06" db="EMBL/GenBank/DDBJ databases">
        <title>Genome-scale phylogeny and comparative genomics of the fungal order Sordariales.</title>
        <authorList>
            <consortium name="Lawrence Berkeley National Laboratory"/>
            <person name="Hensen N."/>
            <person name="Bonometti L."/>
            <person name="Westerberg I."/>
            <person name="Brannstrom I.O."/>
            <person name="Guillou S."/>
            <person name="Cros-Aarteil S."/>
            <person name="Calhoun S."/>
            <person name="Haridas S."/>
            <person name="Kuo A."/>
            <person name="Mondo S."/>
            <person name="Pangilinan J."/>
            <person name="Riley R."/>
            <person name="Labutti K."/>
            <person name="Andreopoulos B."/>
            <person name="Lipzen A."/>
            <person name="Chen C."/>
            <person name="Yanf M."/>
            <person name="Daum C."/>
            <person name="Ng V."/>
            <person name="Clum A."/>
            <person name="Steindorff A."/>
            <person name="Ohm R."/>
            <person name="Martin F."/>
            <person name="Silar P."/>
            <person name="Natvig D."/>
            <person name="Lalanne C."/>
            <person name="Gautier V."/>
            <person name="Ament-Velasquez S.L."/>
            <person name="Kruys A."/>
            <person name="Hutchinson M.I."/>
            <person name="Powell A.J."/>
            <person name="Barry K."/>
            <person name="Miller A.N."/>
            <person name="Grigoriev I.V."/>
            <person name="Debuchy R."/>
            <person name="Gladieux P."/>
            <person name="Thoren M.H."/>
            <person name="Johannesson H."/>
        </authorList>
    </citation>
    <scope>NUCLEOTIDE SEQUENCE</scope>
    <source>
        <strain evidence="2">8032-3</strain>
    </source>
</reference>
<dbReference type="PANTHER" id="PTHR48229">
    <property type="entry name" value="CAIB/BAIF FAMILY ENZYME (AFU_ORTHOLOGUE AFUA_1G05360)-RELATED"/>
    <property type="match status" value="1"/>
</dbReference>
<dbReference type="InterPro" id="IPR052985">
    <property type="entry name" value="CoA-trans_III_biosynth/detox"/>
</dbReference>
<dbReference type="Pfam" id="PF02515">
    <property type="entry name" value="CoA_transf_3"/>
    <property type="match status" value="1"/>
</dbReference>
<evidence type="ECO:0000313" key="2">
    <source>
        <dbReference type="EMBL" id="KAK1764948.1"/>
    </source>
</evidence>
<organism evidence="2 3">
    <name type="scientific">Phialemonium atrogriseum</name>
    <dbReference type="NCBI Taxonomy" id="1093897"/>
    <lineage>
        <taxon>Eukaryota</taxon>
        <taxon>Fungi</taxon>
        <taxon>Dikarya</taxon>
        <taxon>Ascomycota</taxon>
        <taxon>Pezizomycotina</taxon>
        <taxon>Sordariomycetes</taxon>
        <taxon>Sordariomycetidae</taxon>
        <taxon>Cephalothecales</taxon>
        <taxon>Cephalothecaceae</taxon>
        <taxon>Phialemonium</taxon>
    </lineage>
</organism>
<dbReference type="PANTHER" id="PTHR48229:SF2">
    <property type="entry name" value="CAIB_BAIF FAMILY PROTEIN"/>
    <property type="match status" value="1"/>
</dbReference>
<evidence type="ECO:0000256" key="1">
    <source>
        <dbReference type="ARBA" id="ARBA00008383"/>
    </source>
</evidence>
<accession>A0AAJ0BUX6</accession>
<comment type="similarity">
    <text evidence="1">Belongs to the CoA-transferase III family.</text>
</comment>
<dbReference type="Proteomes" id="UP001244011">
    <property type="component" value="Unassembled WGS sequence"/>
</dbReference>
<dbReference type="InterPro" id="IPR003673">
    <property type="entry name" value="CoA-Trfase_fam_III"/>
</dbReference>